<dbReference type="RefSeq" id="WP_162855865.1">
    <property type="nucleotide sequence ID" value="NZ_CP038145.1"/>
</dbReference>
<dbReference type="EMBL" id="CP038145">
    <property type="protein sequence ID" value="QBQ62856.1"/>
    <property type="molecule type" value="Genomic_DNA"/>
</dbReference>
<dbReference type="InterPro" id="IPR033954">
    <property type="entry name" value="DiS-bond_Isoase_DsbC/G"/>
</dbReference>
<proteinExistence type="inferred from homology"/>
<dbReference type="KEGG" id="aio:EXH44_00720"/>
<evidence type="ECO:0000313" key="11">
    <source>
        <dbReference type="Proteomes" id="UP000294444"/>
    </source>
</evidence>
<name>A0A4P7CDJ0_9PAST</name>
<evidence type="ECO:0000256" key="2">
    <source>
        <dbReference type="ARBA" id="ARBA00009813"/>
    </source>
</evidence>
<dbReference type="InterPro" id="IPR018950">
    <property type="entry name" value="DiS-bond_isomerase_DsbC/G_N"/>
</dbReference>
<keyword evidence="3 7" id="KW-0732">Signal</keyword>
<dbReference type="InterPro" id="IPR051470">
    <property type="entry name" value="Thiol:disulfide_interchange"/>
</dbReference>
<dbReference type="SUPFAM" id="SSF54423">
    <property type="entry name" value="DsbC/DsbG N-terminal domain-like"/>
    <property type="match status" value="1"/>
</dbReference>
<dbReference type="PANTHER" id="PTHR35272:SF3">
    <property type="entry name" value="THIOL:DISULFIDE INTERCHANGE PROTEIN DSBC"/>
    <property type="match status" value="1"/>
</dbReference>
<protein>
    <recommendedName>
        <fullName evidence="7">Thiol:disulfide interchange protein</fullName>
    </recommendedName>
</protein>
<keyword evidence="10" id="KW-0413">Isomerase</keyword>
<evidence type="ECO:0000256" key="7">
    <source>
        <dbReference type="RuleBase" id="RU364038"/>
    </source>
</evidence>
<dbReference type="InterPro" id="IPR036249">
    <property type="entry name" value="Thioredoxin-like_sf"/>
</dbReference>
<keyword evidence="11" id="KW-1185">Reference proteome</keyword>
<dbReference type="Gene3D" id="3.40.30.10">
    <property type="entry name" value="Glutaredoxin"/>
    <property type="match status" value="1"/>
</dbReference>
<feature type="chain" id="PRO_5021041653" description="Thiol:disulfide interchange protein" evidence="7">
    <location>
        <begin position="23"/>
        <end position="229"/>
    </location>
</feature>
<evidence type="ECO:0000256" key="6">
    <source>
        <dbReference type="ARBA" id="ARBA00023284"/>
    </source>
</evidence>
<evidence type="ECO:0000259" key="9">
    <source>
        <dbReference type="Pfam" id="PF13098"/>
    </source>
</evidence>
<keyword evidence="6 7" id="KW-0676">Redox-active center</keyword>
<comment type="subcellular location">
    <subcellularLocation>
        <location evidence="1 7">Periplasm</location>
    </subcellularLocation>
</comment>
<dbReference type="AlphaFoldDB" id="A0A4P7CDJ0"/>
<dbReference type="NCBIfam" id="NF008129">
    <property type="entry name" value="PRK10877.1"/>
    <property type="match status" value="1"/>
</dbReference>
<dbReference type="CDD" id="cd03020">
    <property type="entry name" value="DsbA_DsbC_DsbG"/>
    <property type="match status" value="1"/>
</dbReference>
<comment type="similarity">
    <text evidence="2 7">Belongs to the thioredoxin family. DsbC subfamily.</text>
</comment>
<accession>A0A4P7CDJ0</accession>
<reference evidence="10 11" key="1">
    <citation type="submission" date="2019-03" db="EMBL/GenBank/DDBJ databases">
        <authorList>
            <person name="Che Y."/>
            <person name="Zhou L."/>
        </authorList>
    </citation>
    <scope>NUCLEOTIDE SEQUENCE [LARGE SCALE GENOMIC DNA]</scope>
    <source>
        <strain evidence="10 11">AIFJ1607</strain>
    </source>
</reference>
<dbReference type="PANTHER" id="PTHR35272">
    <property type="entry name" value="THIOL:DISULFIDE INTERCHANGE PROTEIN DSBC-RELATED"/>
    <property type="match status" value="1"/>
</dbReference>
<organism evidence="10 11">
    <name type="scientific">Actinobacillus indolicus</name>
    <dbReference type="NCBI Taxonomy" id="51049"/>
    <lineage>
        <taxon>Bacteria</taxon>
        <taxon>Pseudomonadati</taxon>
        <taxon>Pseudomonadota</taxon>
        <taxon>Gammaproteobacteria</taxon>
        <taxon>Pasteurellales</taxon>
        <taxon>Pasteurellaceae</taxon>
        <taxon>Actinobacillus</taxon>
    </lineage>
</organism>
<feature type="domain" description="Disulphide bond isomerase DsbC/G N-terminal" evidence="8">
    <location>
        <begin position="24"/>
        <end position="85"/>
    </location>
</feature>
<dbReference type="InterPro" id="IPR012336">
    <property type="entry name" value="Thioredoxin-like_fold"/>
</dbReference>
<dbReference type="Pfam" id="PF13098">
    <property type="entry name" value="Thioredoxin_2"/>
    <property type="match status" value="1"/>
</dbReference>
<dbReference type="GO" id="GO:0042597">
    <property type="term" value="C:periplasmic space"/>
    <property type="evidence" value="ECO:0007669"/>
    <property type="project" value="UniProtKB-SubCell"/>
</dbReference>
<dbReference type="Pfam" id="PF10411">
    <property type="entry name" value="DsbC_N"/>
    <property type="match status" value="1"/>
</dbReference>
<sequence length="229" mass="25438">MQFKQKLFTLGALSLVALSSMANDKLQAFLEKIGATNVKISDSVLPGFKTAISDQGVVQISNDGRYVVQGQIFELKDGKVVDITNRALLAELNALEKEMIVYSAKNEKHVVTIFMDITCHYCQVLHSKMKEYNDLGITVRYLAFPRGGLNTQTAKQMEAIWTAQDPVFALNESEKGNLPKEVKTPNIVKKHYELGIKFGVTGTPNIVTQTGELIPGYIEPKELLKMLSE</sequence>
<dbReference type="GO" id="GO:0016853">
    <property type="term" value="F:isomerase activity"/>
    <property type="evidence" value="ECO:0007669"/>
    <property type="project" value="UniProtKB-KW"/>
</dbReference>
<keyword evidence="4 7" id="KW-0574">Periplasm</keyword>
<evidence type="ECO:0000259" key="8">
    <source>
        <dbReference type="Pfam" id="PF10411"/>
    </source>
</evidence>
<comment type="function">
    <text evidence="7">Required for disulfide bond formation in some periplasmic proteins. Acts by transferring its disulfide bond to other proteins and is reduced in the process.</text>
</comment>
<feature type="signal peptide" evidence="7">
    <location>
        <begin position="1"/>
        <end position="22"/>
    </location>
</feature>
<gene>
    <name evidence="10" type="primary">dsbC</name>
    <name evidence="10" type="ORF">EXH44_00720</name>
</gene>
<dbReference type="InterPro" id="IPR009094">
    <property type="entry name" value="DiS-bond_isomerase_DsbC/G_N_sf"/>
</dbReference>
<evidence type="ECO:0000313" key="10">
    <source>
        <dbReference type="EMBL" id="QBQ62856.1"/>
    </source>
</evidence>
<dbReference type="Proteomes" id="UP000294444">
    <property type="component" value="Chromosome"/>
</dbReference>
<keyword evidence="5" id="KW-1015">Disulfide bond</keyword>
<evidence type="ECO:0000256" key="3">
    <source>
        <dbReference type="ARBA" id="ARBA00022729"/>
    </source>
</evidence>
<dbReference type="SUPFAM" id="SSF52833">
    <property type="entry name" value="Thioredoxin-like"/>
    <property type="match status" value="1"/>
</dbReference>
<feature type="domain" description="Thioredoxin-like fold" evidence="9">
    <location>
        <begin position="104"/>
        <end position="227"/>
    </location>
</feature>
<evidence type="ECO:0000256" key="1">
    <source>
        <dbReference type="ARBA" id="ARBA00004418"/>
    </source>
</evidence>
<dbReference type="Gene3D" id="3.10.450.70">
    <property type="entry name" value="Disulphide bond isomerase, DsbC/G, N-terminal"/>
    <property type="match status" value="1"/>
</dbReference>
<evidence type="ECO:0000256" key="4">
    <source>
        <dbReference type="ARBA" id="ARBA00022764"/>
    </source>
</evidence>
<evidence type="ECO:0000256" key="5">
    <source>
        <dbReference type="ARBA" id="ARBA00023157"/>
    </source>
</evidence>